<dbReference type="PROSITE" id="PS51233">
    <property type="entry name" value="VWFD"/>
    <property type="match status" value="3"/>
</dbReference>
<dbReference type="Gene3D" id="2.60.120.260">
    <property type="entry name" value="Galactose-binding domain-like"/>
    <property type="match status" value="1"/>
</dbReference>
<dbReference type="GeneID" id="101674183"/>
<keyword evidence="12" id="KW-0325">Glycoprotein</keyword>
<dbReference type="SUPFAM" id="SSF49785">
    <property type="entry name" value="Galactose-binding domain-like"/>
    <property type="match status" value="1"/>
</dbReference>
<evidence type="ECO:0000256" key="10">
    <source>
        <dbReference type="ARBA" id="ARBA00022889"/>
    </source>
</evidence>
<keyword evidence="11 15" id="KW-1015">Disulfide bond</keyword>
<feature type="disulfide bond" evidence="15">
    <location>
        <begin position="2551"/>
        <end position="2563"/>
    </location>
</feature>
<dbReference type="InterPro" id="IPR000742">
    <property type="entry name" value="EGF"/>
</dbReference>
<feature type="disulfide bond" evidence="15">
    <location>
        <begin position="1482"/>
        <end position="1494"/>
    </location>
</feature>
<dbReference type="PROSITE" id="PS50184">
    <property type="entry name" value="VWFC_2"/>
    <property type="match status" value="2"/>
</dbReference>
<dbReference type="Pfam" id="PF08742">
    <property type="entry name" value="C8"/>
    <property type="match status" value="3"/>
</dbReference>
<feature type="disulfide bond" evidence="15">
    <location>
        <begin position="2612"/>
        <end position="2624"/>
    </location>
</feature>
<dbReference type="InterPro" id="IPR006207">
    <property type="entry name" value="Cys_knot_C"/>
</dbReference>
<feature type="disulfide bond" evidence="15">
    <location>
        <begin position="1489"/>
        <end position="1507"/>
    </location>
</feature>
<comment type="similarity">
    <text evidence="2">Belongs to the thrombospondin family.</text>
</comment>
<feature type="disulfide bond" evidence="15">
    <location>
        <begin position="1442"/>
        <end position="1454"/>
    </location>
</feature>
<sequence>MLLPALLFGTAWALANGRWCEHTETFLVEEEVTPRQEDRVPCTSLYHYQRLGWQLDLSWSGRAGLCPIYKPPETRLAARNRTVRTCCPGWGGTRCTLALAEATPGGHCFGTRQCQLQAGSANASAGSLEECCAWPWGHSWWDGSSQACLSCSSRHLPGSAPSPAVLLPLAGAVAQFWSQRQPPSATCATWSGFHYRTFDGRHYHFLGRCTYLLAGAADATWAVHLTPRGHCPQPGHCQLARVMMGPEEVLIQGRNVSVNGKLVPDGESQLLHGLSLQWQGDWLVLSGGLGVTVRLDGSSSVSVSVDSELQGQTQGLCGVYNGQPEDDFLEPGGRLAVLAATFGNSWRLPDSEPGCLDSAEVAQGCEGPLSSSEASMQADAQDVCYQLLDSPFRECHAQVPPAEYHQACLFAYCSGAPAGSGREARREAVCSTLANYAQECAKQHIHVGWRKPGFCERLCPGGQLYSDCVSACPPSCSAVGDRGQGSCREACVSGCECPPGLFWDGALCVPAARCPCYHRRRRYAPGDTVHQLCNPCVCQDGRWLCAQAPCPAECAVGGDGHYLTFDGRSFSFRGSPGCRSSLVQDLKGQPLIVLEHGACDAGSCLHAISVSLGDTHIQLRDSGAVLVDGQDVGLPWSGPKGLSVSRASSTFLLLRWPGAQVLWGVSDPAAYVTLDPRHARQVQGLCGTFTWNQQDDFLTPAGDVETSTAAFASKFQVAGEGRCPSEDSALLFPCSTHAQRRVFAEAACAVLHGPTFQECQGLVDREPFHLRCLAAVCGCAPGKDCLCPVLAAFARRCAREGALSLWRSQTLCPVPCPTGQEYQECAPVCGQNCGEPEDCEELGSCVSGCNCPPGLLRDPEGECVPPSLCSCQLGTQRYAPGSVTTKDCNHCVCQERGLWNCSAQHCGPQRTFCPGDLVYVPGACLLTCDSPGTNHSCPPDSMGSCVCPPGTVLLHERCVPPELCPCRHGGQWYPPNATIQEDCNVCVCQARQWHCTGHRCGGWCQASGAPHYVTFDGLAFTFPGACEYLLVREASGRFTISAQNLPCGASGLTCTKALTVQLQSTVVHMLRGRTVTVNGVSITPPKVYTGPGLSLRRAGLFLLLTTRLGLSLLWDGGTRVLVRLSPQLHGRVSGLCGDFDGDASNDLRSRQGVLEPTAELAAHSWHLSPLCPEPGDLPHPCTVNAHRASWARARCAVMLQPLFARCHAEVPPQQHYEWCVYDACGCDSGGDCECLCSAIATYADECARHGLPVRWRSQELCPLQCERGQVYEACGPMCPPTCHDHGPEPGWHCQAFACVEGCFCPEGTLLHGGVCLEPASCPCESGGSFFPPGTVLQKDCGNCTCKESQWLCGSNSSVCEEPEPGCVEGEAPCRESGHCVPHRWLCDNQDDCGDGSDEEGCATPGCGEGQMSCRSGHCLPLALRCDGRDDCGDGMDEQSCPCPHGSLACTDGRCLPLALLCDGHPDCPDAADEEACLGQLNCTPGELSCIDGSCVGAVLLCDGIWDCPDGADEGPGHCSLPSLPAPPAGSLPGPSTGVGGMAPTPPASASPAPLCGPLEFRCGSGECAPRGWRCDGEADCADGSDERGCGWLCALHQAPCARGPHCVSPAQLCDGVPHCPDGSDEGRDACEGMTALGGPNGTRAPCPEFSCPDGLCISFQLVCDGQPDCESVGELGPSPEEQGCGAWGPWSSWGPCSRTCGPGVQGRSRRCSPPGLPVLQHCPGPEHQTQACFTAACPVDGEWTPWSPWSLCTEPCMGTATRQRQCHPPQNGGRTCAMLPGDPPTTRQSRPCPQAGCPNASCSGQLVFWPCAPCPLTCDEISGQVECAATRPCRSPGCWCPAGQVLDSEGRCVGPQQCPCLQDDTWYRPGQRIRANCQLCTCQDGRPQRCRPDPACSVNCGWSSWSPWGECLGPCGTQNIQWSFRSPNNPRLSGQGRQCRGIHRKARRCRTEPCTSCEQQGRAHTVGERWREGPCRVCQCLHNGTVRCSPYCPLGSCPQAWVLVEGVGGSCCHCAPPGENQTVHLLATPAPSPALSAQIGRPLVTYVLPPPGDPCYSLLGLARLPEGSLKLEPPTQAVLLGAPTKRPGSQGRGTRRHTRPPFLQLNLLRPRNLTGIMVQGAGASASLQFSSDGLHWHNYTDLVSPAKLSATNSDDGAPTVRTFGRMVQAQHVRVWPHISHRDANHSISPWVELLGCAPVSPLEAPPCPGGGRRCAGAECAPRGEPCNGVKDCEDGSDEEGCTPPPTATGRVWSAATTPATTPAPTASTQPGPLPPQPTEALAEAERWRPLRASPTPPTGRCTSSRPPVPRPQGGSCAPPNLCYISAVSLLLTPDTAQWSRVASRRKTWSPQTPGPNPALPTLLDSSVGHSGLAPWAKPGPFSMAAFRRPLAGTALPGAVECCLRALRSPTNAARHPFRKGLLAANDREEGLTKSACSCSLDYRVLLHWWSEAPPKGGGVWSVLTLQHPEPGCPSESMGLLRVTGGELAGLNPPSPAPAGKGPVTWAPASEPPYLSPGEPVQMVTPTPTSQMTPVAPAGQSVAPEPFPPARCSPGQVPCEVLGCVEQGQWCDGRGDCLDGSDERHCASQATSPVPFTVPTMALAGLLASRAPCSPSQLSCSSGECLPAERRCDLRPDCQDSSDEVGCVDCGLAPWSGWSGCSRTCGPGLAFQRRELLRPPLPGGSCPSDRLRSQPCFVQACPVAGAWADWGAWGSCSVSCGGGHRSRQRSCVDPPPKNGGAPCPGASHERAPCALQPCPGDAGCGPGRVHVSAELCRKGLVPPCPPSCWDPEANRSCSGPCVEGCRCPPGLLLHDARCLPLSECPCLVGEELKKPGAPFVLDNCSRCVCENGALLCEPGGCPVPCGWSAWSSWGPCDRSCGSGVRVRFRSPSNPPAASGGAPCDGDRQELQACHVECRTERLGWTSWAPWSSCSQSCLAVGGGPGWRSRSRFCPSSGNTSCPGEATQEEACSPPVCPVLSAWGPWAPWSACSAPCDGGIQIRGRSCSGSTPGDPECQGPHSQTRDCNTQPCPAQCPGDMVFRSAEQCQRDGGPCPQLCLAQDPEVECTSFCTSGCTCPPGLFLHNASCLPRSQCPCQLRGQLYAPGAQAQLDSCNNCTCVSGEMACTSEPCPVSCGWSPWTPWSVCSRSCDVGLRRRFRAGTAPPAAFGGAACQGPNMEAEFCSLRPCRGPSGEWGPWSPCSVPCGGGYRNRTRGGGLNGRVDFSACGLQPCAGPVPGMCPRGKRWLDCAQGPASCAELSAPQGTNQTCLPGCYCPSGTLLLNNVCVPSQDCPCAHGGRLYPPGSVVLRLCENCSCVSGLITHCTSWPCEEGQPTWSPWTPWSECSASCGPARRHRHRFCSGPPTMDPSALALPSPPTWPTPLCPGPDAEEEPCLLPGCDRAGGWGPWGPWSSCSRSCGGGLRSRLRACDQPPPQGLGDYCEGPQAQGEVCQALPCPVTNCTAIQGAEYSPCGPACPRSCDDLLHCVWHCQPGCYCPPGQVLSADGALCVSPSHCGCLDLLSGERHRPGARLPGPDSCNYCTCSEGRLNCTDLPCPVPGGWCSWSEWTACSQPCRGQTRTRSRACACPAPQHGGTPCPGEAGGAGAQHQKESCPTSPDCPADGVWSPWGPWSPCDPCVGQSQRSRECIWPPTPEGGRPCPGGYRQSRPCQDNSTQCPDCEGGQSLLPCGWACPRACQDLSPGSICQPGPAGCRPSCGCPPGQLSQDGLCVPPARCRCHYQPGAMGIPENQSRSAGPGLSSWERLEPGEVVTGPCDNCTCMEGTLQCREVPGCPGPGMWGSWGPWEDCSVSCGGGEQLRSRRCARPPCPGPARQSRTCHTQVCREAGCPAGRLYRECPPGEGCPFSCAHVTQQVGCFSAGCEEGCHCPMGTFQHRLSCVQECPCVLTAALLQELGTAGADPAARPPILGEGGQTLGPGDELGSGQSLRMGCRNCSCVHGRLSCSMADCSKASDHFGPWGPWGPCSRSCGGLGTQTRSRQCAQPSPAPGSQGCGGPLQDLKYCPSPDCPGAGGSTVEPVTSLPGGWGPWSPWSPCSHTCTDPTHPAWRSRTRLCLANCTSGDPSQERPCNLPSCTELPPCSSPGCVAGNCSWTAWAPWEPCSRSCGVGQQRRLRAYRPPGPGGHWCPDILTAYQERRFCNLRACPVPGGWSRWSPWSWCDRSCGGGRSLRSRSCSSPPPKNGGAPCVGERHHARLCNPLPCEEGCPAGMKMVSCANRCPRRCSDLQEGLACQDGQACQPGCRCSDGFLEQDGGCVPIGHCECTDAQGQSWAPGSRHQEACGTCTCHAGRLSCTAQPCPPPAHCSWSRWSSWSPCSRSCGPEGQQSRFRSSTSGSWAPECREEQSQSQPCPQPPCPPLCQHGARLHTLGDSWLQGECRQCSCTPEGIICEDVECAVPGAWTLWSPWSECPVSCGGGNQVRTRVCTGLAPSHRGTPCVGPDTQTQRCGWQPCLGLLEACSWGPWGPCSRSCGSGLASRSGSCPCPLAEADHTCNGTFLHLDTQACYPGPCLEECVWSSWSSWTRCSCQVLVQQRYRHQGPAPGAGQAGAGSACTRLDGHFRPCPTANCSGDSCTPPFEFQACGSPCTGLCTTHLSHRLCQDLPPCQPGCYCPEGLLEQDGGCIPPEQCSCLHLAGEGARLTLGPGDRLRLGCKECECQRGELQCTSQGCHGLLPLSGWSEWSPCGPCLPAGLLAPASRTALEERWSQHPAGPSPTLAPWLASEQHRHRLCLDPETGRPWAGDPELCTAPLSQQRLCPDPRACHDLCQWSPWGPWSACQVPCSGGFRLRWREAGGPPGGGCRGPWAQTESCNVGPCPGESCEARDTVPTLDCANRCPRSCADLWDRVQCLQGPCRPGCRCPPGQLIQDGLCVPISSCRCGLPSPNASWVVAPGEVAQLGCNNCTCLNGSLMCPRRECPVLGPWSSWSSCSAPCGGGTMERHRSCEEGPAGGPCEAQDTEQRRGCNLQPCPDCPPGQVLRACATTCPRLCSHLQPGAPCVQEPCQLGCGCPGQQLLHNGTCVPPATCPCAQMSLPWGQTLPLEEQARELPPGTVLAWNCTRCICRDGAFNCSPADCHECPSGEMWQQVPPGELGPCERTCQEPNATETWGTCRMGQAPGCVCRHGHLRSHAGHCVPPDHCECWRHGHPHPPGSEWQEACESCRCLHGRSVCTQHCPPLTCAQGEVTVQEPGSCCPTCRQETLEEQSASCRHLTELRNLTKGPCHLDQVEVSYCSGHCPSSTNVMPEEPYLLSQCGCCSYSLDPESPVRVLTLRCPGGRTEPVVLPAIRSCQCSACLGGDFSKH</sequence>
<keyword evidence="8" id="KW-0677">Repeat</keyword>
<dbReference type="SUPFAM" id="SSF57424">
    <property type="entry name" value="LDL receptor-like module"/>
    <property type="match status" value="10"/>
</dbReference>
<dbReference type="SMART" id="SM00041">
    <property type="entry name" value="CT"/>
    <property type="match status" value="1"/>
</dbReference>
<feature type="region of interest" description="Disordered" evidence="16">
    <location>
        <begin position="2231"/>
        <end position="2314"/>
    </location>
</feature>
<evidence type="ECO:0000256" key="9">
    <source>
        <dbReference type="ARBA" id="ARBA00022837"/>
    </source>
</evidence>
<dbReference type="InterPro" id="IPR036055">
    <property type="entry name" value="LDL_receptor-like_sf"/>
</dbReference>
<feature type="disulfide bond" evidence="15">
    <location>
        <begin position="2619"/>
        <end position="2637"/>
    </location>
</feature>
<dbReference type="SMART" id="SM00215">
    <property type="entry name" value="VWC_out"/>
    <property type="match status" value="9"/>
</dbReference>
<evidence type="ECO:0000256" key="17">
    <source>
        <dbReference type="SAM" id="SignalP"/>
    </source>
</evidence>
<feature type="disulfide bond" evidence="15">
    <location>
        <begin position="1425"/>
        <end position="1440"/>
    </location>
</feature>
<keyword evidence="10" id="KW-0130">Cell adhesion</keyword>
<dbReference type="Pfam" id="PF00094">
    <property type="entry name" value="VWD"/>
    <property type="match status" value="3"/>
</dbReference>
<evidence type="ECO:0000256" key="7">
    <source>
        <dbReference type="ARBA" id="ARBA00022729"/>
    </source>
</evidence>
<dbReference type="SMART" id="SM00192">
    <property type="entry name" value="LDLa"/>
    <property type="match status" value="10"/>
</dbReference>
<dbReference type="FunFam" id="2.20.100.10:FF:000004">
    <property type="entry name" value="Adhesion G protein-coupled receptor B2"/>
    <property type="match status" value="1"/>
</dbReference>
<dbReference type="PROSITE" id="PS01208">
    <property type="entry name" value="VWFC_1"/>
    <property type="match status" value="1"/>
</dbReference>
<dbReference type="InterPro" id="IPR001007">
    <property type="entry name" value="VWF_dom"/>
</dbReference>
<keyword evidence="7 17" id="KW-0732">Signal</keyword>
<comment type="subcellular location">
    <subcellularLocation>
        <location evidence="1">Secreted</location>
        <location evidence="1">Extracellular space</location>
    </subcellularLocation>
</comment>
<evidence type="ECO:0000256" key="5">
    <source>
        <dbReference type="ARBA" id="ARBA00022525"/>
    </source>
</evidence>
<dbReference type="GO" id="GO:0007399">
    <property type="term" value="P:nervous system development"/>
    <property type="evidence" value="ECO:0007669"/>
    <property type="project" value="UniProtKB-ARBA"/>
</dbReference>
<evidence type="ECO:0000256" key="4">
    <source>
        <dbReference type="ARBA" id="ARBA00020523"/>
    </source>
</evidence>
<dbReference type="InterPro" id="IPR001846">
    <property type="entry name" value="VWF_type-D"/>
</dbReference>
<dbReference type="FunFam" id="2.10.25.10:FF:000055">
    <property type="entry name" value="alpha-tectorin isoform X1"/>
    <property type="match status" value="4"/>
</dbReference>
<evidence type="ECO:0000259" key="20">
    <source>
        <dbReference type="PROSITE" id="PS50184"/>
    </source>
</evidence>
<dbReference type="PROSITE" id="PS50092">
    <property type="entry name" value="TSP1"/>
    <property type="match status" value="25"/>
</dbReference>
<dbReference type="FunFam" id="2.20.100.10:FF:000080">
    <property type="entry name" value="SCO-spondin"/>
    <property type="match status" value="3"/>
</dbReference>
<dbReference type="InterPro" id="IPR000421">
    <property type="entry name" value="FA58C"/>
</dbReference>
<dbReference type="SUPFAM" id="SSF82895">
    <property type="entry name" value="TSP-1 type 1 repeat"/>
    <property type="match status" value="24"/>
</dbReference>
<evidence type="ECO:0000259" key="18">
    <source>
        <dbReference type="PROSITE" id="PS01225"/>
    </source>
</evidence>
<dbReference type="CDD" id="cd00112">
    <property type="entry name" value="LDLa"/>
    <property type="match status" value="9"/>
</dbReference>
<feature type="disulfide bond" evidence="15">
    <location>
        <begin position="1555"/>
        <end position="1567"/>
    </location>
</feature>
<dbReference type="Pfam" id="PF01826">
    <property type="entry name" value="TIL"/>
    <property type="match status" value="12"/>
</dbReference>
<evidence type="ECO:0000256" key="15">
    <source>
        <dbReference type="PROSITE-ProRule" id="PRU00124"/>
    </source>
</evidence>
<dbReference type="InterPro" id="IPR002172">
    <property type="entry name" value="LDrepeatLR_classA_rpt"/>
</dbReference>
<dbReference type="FunFam" id="2.20.100.10:FF:000104">
    <property type="entry name" value="Papilin"/>
    <property type="match status" value="1"/>
</dbReference>
<evidence type="ECO:0000313" key="22">
    <source>
        <dbReference type="Proteomes" id="UP000000715"/>
    </source>
</evidence>
<evidence type="ECO:0000313" key="23">
    <source>
        <dbReference type="RefSeq" id="XP_044942198.1"/>
    </source>
</evidence>
<dbReference type="GO" id="GO:0031012">
    <property type="term" value="C:extracellular matrix"/>
    <property type="evidence" value="ECO:0007669"/>
    <property type="project" value="TreeGrafter"/>
</dbReference>
<dbReference type="FunFam" id="2.20.100.10:FF:000002">
    <property type="entry name" value="Unc-5 netrin receptor C"/>
    <property type="match status" value="1"/>
</dbReference>
<name>A0A8U0SGA6_MUSPF</name>
<dbReference type="PROSITE" id="PS01225">
    <property type="entry name" value="CTCK_2"/>
    <property type="match status" value="1"/>
</dbReference>
<feature type="compositionally biased region" description="Low complexity" evidence="16">
    <location>
        <begin position="2254"/>
        <end position="2266"/>
    </location>
</feature>
<dbReference type="OrthoDB" id="6262482at2759"/>
<dbReference type="SMART" id="SM00216">
    <property type="entry name" value="VWD"/>
    <property type="match status" value="3"/>
</dbReference>
<feature type="disulfide bond" evidence="15">
    <location>
        <begin position="1562"/>
        <end position="1580"/>
    </location>
</feature>
<evidence type="ECO:0000256" key="14">
    <source>
        <dbReference type="PROSITE-ProRule" id="PRU00039"/>
    </source>
</evidence>
<comment type="function">
    <text evidence="13">Involved in the modulation of neuronal aggregation. May be involved in developmental events during the formation of the central nervous system.</text>
</comment>
<dbReference type="GO" id="GO:0007155">
    <property type="term" value="P:cell adhesion"/>
    <property type="evidence" value="ECO:0007669"/>
    <property type="project" value="UniProtKB-KW"/>
</dbReference>
<dbReference type="Pfam" id="PF00754">
    <property type="entry name" value="F5_F8_type_C"/>
    <property type="match status" value="1"/>
</dbReference>
<feature type="domain" description="F5/8 type C" evidence="19">
    <location>
        <begin position="2100"/>
        <end position="2196"/>
    </location>
</feature>
<dbReference type="SMART" id="SM00832">
    <property type="entry name" value="C8"/>
    <property type="match status" value="3"/>
</dbReference>
<comment type="similarity">
    <text evidence="3">Belongs to the LDLR family.</text>
</comment>
<dbReference type="InterPro" id="IPR014853">
    <property type="entry name" value="VWF/SSPO/ZAN-like_Cys-rich_dom"/>
</dbReference>
<dbReference type="Pfam" id="PF23244">
    <property type="entry name" value="VWF"/>
    <property type="match status" value="1"/>
</dbReference>
<protein>
    <recommendedName>
        <fullName evidence="4">SCO-spondin</fullName>
    </recommendedName>
</protein>
<dbReference type="InterPro" id="IPR036084">
    <property type="entry name" value="Ser_inhib-like_sf"/>
</dbReference>
<feature type="disulfide bond" evidence="15">
    <location>
        <begin position="1574"/>
        <end position="1589"/>
    </location>
</feature>
<feature type="signal peptide" evidence="17">
    <location>
        <begin position="1"/>
        <end position="17"/>
    </location>
</feature>
<dbReference type="CTD" id="23145"/>
<dbReference type="InterPro" id="IPR050780">
    <property type="entry name" value="Mucin_vWF_Thrombospondin_sf"/>
</dbReference>
<dbReference type="PANTHER" id="PTHR11339">
    <property type="entry name" value="EXTRACELLULAR MATRIX GLYCOPROTEIN RELATED"/>
    <property type="match status" value="1"/>
</dbReference>
<feature type="disulfide bond" evidence="15">
    <location>
        <begin position="1461"/>
        <end position="1476"/>
    </location>
</feature>
<feature type="disulfide bond" evidence="15">
    <location>
        <begin position="2558"/>
        <end position="2576"/>
    </location>
</feature>
<dbReference type="SUPFAM" id="SSF57567">
    <property type="entry name" value="Serine protease inhibitors"/>
    <property type="match status" value="15"/>
</dbReference>
<feature type="domain" description="VWFC" evidence="20">
    <location>
        <begin position="1955"/>
        <end position="2012"/>
    </location>
</feature>
<feature type="domain" description="VWFD" evidence="21">
    <location>
        <begin position="185"/>
        <end position="356"/>
    </location>
</feature>
<evidence type="ECO:0000256" key="3">
    <source>
        <dbReference type="ARBA" id="ARBA00009939"/>
    </source>
</evidence>
<dbReference type="FunFam" id="4.10.400.10:FF:000034">
    <property type="entry name" value="Low-density lipoprotein receptor-related protein 2"/>
    <property type="match status" value="1"/>
</dbReference>
<dbReference type="PROSITE" id="PS01209">
    <property type="entry name" value="LDLRA_1"/>
    <property type="match status" value="4"/>
</dbReference>
<dbReference type="CDD" id="cd19941">
    <property type="entry name" value="TIL"/>
    <property type="match status" value="14"/>
</dbReference>
<feature type="region of interest" description="Disordered" evidence="16">
    <location>
        <begin position="2489"/>
        <end position="2541"/>
    </location>
</feature>
<evidence type="ECO:0000256" key="12">
    <source>
        <dbReference type="ARBA" id="ARBA00023180"/>
    </source>
</evidence>
<feature type="domain" description="VWFC" evidence="20">
    <location>
        <begin position="5155"/>
        <end position="5211"/>
    </location>
</feature>
<evidence type="ECO:0000259" key="19">
    <source>
        <dbReference type="PROSITE" id="PS50022"/>
    </source>
</evidence>
<feature type="disulfide bond" evidence="15">
    <location>
        <begin position="2226"/>
        <end position="2241"/>
    </location>
</feature>
<keyword evidence="22" id="KW-1185">Reference proteome</keyword>
<evidence type="ECO:0000256" key="6">
    <source>
        <dbReference type="ARBA" id="ARBA00022536"/>
    </source>
</evidence>
<dbReference type="RefSeq" id="XP_044942198.1">
    <property type="nucleotide sequence ID" value="XM_045086263.1"/>
</dbReference>
<dbReference type="Pfam" id="PF00090">
    <property type="entry name" value="TSP_1"/>
    <property type="match status" value="22"/>
</dbReference>
<dbReference type="FunFam" id="2.20.100.10:FF:000051">
    <property type="entry name" value="Cartilage intermediate layer protein 2"/>
    <property type="match status" value="1"/>
</dbReference>
<dbReference type="PANTHER" id="PTHR11339:SF396">
    <property type="entry name" value="SCO-SPONDIN"/>
    <property type="match status" value="1"/>
</dbReference>
<dbReference type="SMART" id="SM00181">
    <property type="entry name" value="EGF"/>
    <property type="match status" value="6"/>
</dbReference>
<dbReference type="Proteomes" id="UP000000715">
    <property type="component" value="Unplaced"/>
</dbReference>
<dbReference type="InterPro" id="IPR008979">
    <property type="entry name" value="Galactose-bd-like_sf"/>
</dbReference>
<accession>A0A8U0SGA6</accession>
<feature type="disulfide bond" evidence="15">
    <location>
        <begin position="1413"/>
        <end position="1431"/>
    </location>
</feature>
<dbReference type="InterPro" id="IPR002919">
    <property type="entry name" value="TIL_dom"/>
</dbReference>
<feature type="disulfide bond" evidence="15">
    <location>
        <begin position="2631"/>
        <end position="2646"/>
    </location>
</feature>
<feature type="domain" description="CTCK" evidence="18">
    <location>
        <begin position="5210"/>
        <end position="5309"/>
    </location>
</feature>
<dbReference type="SUPFAM" id="SSF57603">
    <property type="entry name" value="FnI-like domain"/>
    <property type="match status" value="4"/>
</dbReference>
<dbReference type="SMART" id="SM00209">
    <property type="entry name" value="TSP1"/>
    <property type="match status" value="25"/>
</dbReference>
<keyword evidence="6" id="KW-0245">EGF-like domain</keyword>
<feature type="disulfide bond" evidence="15">
    <location>
        <begin position="1386"/>
        <end position="1401"/>
    </location>
</feature>
<evidence type="ECO:0000256" key="2">
    <source>
        <dbReference type="ARBA" id="ARBA00009456"/>
    </source>
</evidence>
<evidence type="ECO:0000256" key="1">
    <source>
        <dbReference type="ARBA" id="ARBA00004239"/>
    </source>
</evidence>
<feature type="compositionally biased region" description="Polar residues" evidence="16">
    <location>
        <begin position="2523"/>
        <end position="2532"/>
    </location>
</feature>
<feature type="disulfide bond" evidence="15">
    <location>
        <begin position="1449"/>
        <end position="1467"/>
    </location>
</feature>
<dbReference type="Pfam" id="PF00057">
    <property type="entry name" value="Ldl_recept_a"/>
    <property type="match status" value="8"/>
</dbReference>
<dbReference type="Gene3D" id="2.10.70.10">
    <property type="entry name" value="Complement Module, domain 1"/>
    <property type="match status" value="1"/>
</dbReference>
<feature type="disulfide bond" evidence="15">
    <location>
        <begin position="1406"/>
        <end position="1418"/>
    </location>
</feature>
<dbReference type="PRINTS" id="PR00261">
    <property type="entry name" value="LDLRECEPTOR"/>
</dbReference>
<dbReference type="GO" id="GO:0005615">
    <property type="term" value="C:extracellular space"/>
    <property type="evidence" value="ECO:0007669"/>
    <property type="project" value="TreeGrafter"/>
</dbReference>
<feature type="chain" id="PRO_5035794765" description="SCO-spondin" evidence="17">
    <location>
        <begin position="18"/>
        <end position="5316"/>
    </location>
</feature>
<evidence type="ECO:0000256" key="13">
    <source>
        <dbReference type="ARBA" id="ARBA00045981"/>
    </source>
</evidence>
<evidence type="ECO:0000259" key="21">
    <source>
        <dbReference type="PROSITE" id="PS51233"/>
    </source>
</evidence>
<dbReference type="Gene3D" id="2.10.25.10">
    <property type="entry name" value="Laminin"/>
    <property type="match status" value="15"/>
</dbReference>
<dbReference type="FunFam" id="2.20.100.10:FF:000001">
    <property type="entry name" value="semaphorin-5A isoform X1"/>
    <property type="match status" value="4"/>
</dbReference>
<dbReference type="FunFam" id="2.20.100.10:FF:000093">
    <property type="entry name" value="SCO-spondin-like isoform 1"/>
    <property type="match status" value="1"/>
</dbReference>
<organism evidence="22 23">
    <name type="scientific">Mustela putorius furo</name>
    <name type="common">European domestic ferret</name>
    <name type="synonym">Mustela furo</name>
    <dbReference type="NCBI Taxonomy" id="9669"/>
    <lineage>
        <taxon>Eukaryota</taxon>
        <taxon>Metazoa</taxon>
        <taxon>Chordata</taxon>
        <taxon>Craniata</taxon>
        <taxon>Vertebrata</taxon>
        <taxon>Euteleostomi</taxon>
        <taxon>Mammalia</taxon>
        <taxon>Eutheria</taxon>
        <taxon>Laurasiatheria</taxon>
        <taxon>Carnivora</taxon>
        <taxon>Caniformia</taxon>
        <taxon>Musteloidea</taxon>
        <taxon>Mustelidae</taxon>
        <taxon>Mustelinae</taxon>
        <taxon>Mustela</taxon>
    </lineage>
</organism>
<dbReference type="PROSITE" id="PS50068">
    <property type="entry name" value="LDLRA_2"/>
    <property type="match status" value="10"/>
</dbReference>
<dbReference type="FunFam" id="2.10.25.10:FF:000217">
    <property type="entry name" value="SCO-spondin"/>
    <property type="match status" value="3"/>
</dbReference>
<keyword evidence="5" id="KW-0964">Secreted</keyword>
<dbReference type="SMART" id="SM00214">
    <property type="entry name" value="VWC"/>
    <property type="match status" value="7"/>
</dbReference>
<dbReference type="Gene3D" id="4.10.400.10">
    <property type="entry name" value="Low-density Lipoprotein Receptor"/>
    <property type="match status" value="8"/>
</dbReference>
<keyword evidence="9" id="KW-0106">Calcium</keyword>
<evidence type="ECO:0000256" key="8">
    <source>
        <dbReference type="ARBA" id="ARBA00022737"/>
    </source>
</evidence>
<reference evidence="23" key="1">
    <citation type="submission" date="2025-08" db="UniProtKB">
        <authorList>
            <consortium name="RefSeq"/>
        </authorList>
    </citation>
    <scope>IDENTIFICATION</scope>
    <source>
        <tissue evidence="23">Brain</tissue>
    </source>
</reference>
<feature type="disulfide bond" evidence="15">
    <location>
        <begin position="2207"/>
        <end position="2219"/>
    </location>
</feature>
<feature type="disulfide bond" evidence="15">
    <location>
        <begin position="2214"/>
        <end position="2232"/>
    </location>
</feature>
<proteinExistence type="inferred from homology"/>
<feature type="domain" description="VWFD" evidence="21">
    <location>
        <begin position="552"/>
        <end position="724"/>
    </location>
</feature>
<feature type="domain" description="VWFD" evidence="21">
    <location>
        <begin position="1002"/>
        <end position="1172"/>
    </location>
</feature>
<gene>
    <name evidence="23" type="primary">SSPOP</name>
</gene>
<dbReference type="Gene3D" id="2.20.100.10">
    <property type="entry name" value="Thrombospondin type-1 (TSP1) repeat"/>
    <property type="match status" value="24"/>
</dbReference>
<comment type="caution">
    <text evidence="14">Lacks conserved residue(s) required for the propagation of feature annotation.</text>
</comment>
<dbReference type="InterPro" id="IPR000884">
    <property type="entry name" value="TSP1_rpt"/>
</dbReference>
<feature type="disulfide bond" evidence="15">
    <location>
        <begin position="1651"/>
        <end position="1669"/>
    </location>
</feature>
<evidence type="ECO:0000256" key="16">
    <source>
        <dbReference type="SAM" id="MobiDB-lite"/>
    </source>
</evidence>
<dbReference type="InterPro" id="IPR023415">
    <property type="entry name" value="LDLR_class-A_CS"/>
</dbReference>
<evidence type="ECO:0000256" key="11">
    <source>
        <dbReference type="ARBA" id="ARBA00023157"/>
    </source>
</evidence>
<dbReference type="FunFam" id="4.10.400.10:FF:000208">
    <property type="entry name" value="SCO-spondin"/>
    <property type="match status" value="1"/>
</dbReference>
<dbReference type="PROSITE" id="PS50022">
    <property type="entry name" value="FA58C_3"/>
    <property type="match status" value="1"/>
</dbReference>
<dbReference type="InterPro" id="IPR036383">
    <property type="entry name" value="TSP1_rpt_sf"/>
</dbReference>
<dbReference type="Gene3D" id="2.40.128.620">
    <property type="match status" value="1"/>
</dbReference>
<feature type="disulfide bond" evidence="15">
    <location>
        <begin position="2570"/>
        <end position="2585"/>
    </location>
</feature>